<dbReference type="GO" id="GO:0016757">
    <property type="term" value="F:glycosyltransferase activity"/>
    <property type="evidence" value="ECO:0007669"/>
    <property type="project" value="TreeGrafter"/>
</dbReference>
<gene>
    <name evidence="1" type="ORF">EDD33_0959</name>
</gene>
<dbReference type="PANTHER" id="PTHR12526:SF600">
    <property type="entry name" value="GLYCOSYL TRANSFERASE GROUP 1"/>
    <property type="match status" value="1"/>
</dbReference>
<comment type="caution">
    <text evidence="1">The sequence shown here is derived from an EMBL/GenBank/DDBJ whole genome shotgun (WGS) entry which is preliminary data.</text>
</comment>
<dbReference type="PANTHER" id="PTHR12526">
    <property type="entry name" value="GLYCOSYLTRANSFERASE"/>
    <property type="match status" value="1"/>
</dbReference>
<keyword evidence="1" id="KW-0808">Transferase</keyword>
<dbReference type="AlphaFoldDB" id="A0A3N2CSA2"/>
<dbReference type="Gene3D" id="3.40.50.2000">
    <property type="entry name" value="Glycogen Phosphorylase B"/>
    <property type="match status" value="1"/>
</dbReference>
<dbReference type="Pfam" id="PF13692">
    <property type="entry name" value="Glyco_trans_1_4"/>
    <property type="match status" value="1"/>
</dbReference>
<name>A0A3N2CSA2_9ACTN</name>
<evidence type="ECO:0000313" key="2">
    <source>
        <dbReference type="Proteomes" id="UP000281738"/>
    </source>
</evidence>
<reference evidence="1 2" key="1">
    <citation type="submission" date="2018-11" db="EMBL/GenBank/DDBJ databases">
        <title>Sequencing the genomes of 1000 actinobacteria strains.</title>
        <authorList>
            <person name="Klenk H.-P."/>
        </authorList>
    </citation>
    <scope>NUCLEOTIDE SEQUENCE [LARGE SCALE GENOMIC DNA]</scope>
    <source>
        <strain evidence="1 2">DSM 12652</strain>
    </source>
</reference>
<evidence type="ECO:0000313" key="1">
    <source>
        <dbReference type="EMBL" id="ROR90124.1"/>
    </source>
</evidence>
<keyword evidence="2" id="KW-1185">Reference proteome</keyword>
<protein>
    <submittedName>
        <fullName evidence="1">Glycosyltransferase involved in cell wall biosynthesis</fullName>
    </submittedName>
</protein>
<organism evidence="1 2">
    <name type="scientific">Nocardioides aurantiacus</name>
    <dbReference type="NCBI Taxonomy" id="86796"/>
    <lineage>
        <taxon>Bacteria</taxon>
        <taxon>Bacillati</taxon>
        <taxon>Actinomycetota</taxon>
        <taxon>Actinomycetes</taxon>
        <taxon>Propionibacteriales</taxon>
        <taxon>Nocardioidaceae</taxon>
        <taxon>Nocardioides</taxon>
    </lineage>
</organism>
<proteinExistence type="predicted"/>
<dbReference type="SUPFAM" id="SSF53756">
    <property type="entry name" value="UDP-Glycosyltransferase/glycogen phosphorylase"/>
    <property type="match status" value="1"/>
</dbReference>
<dbReference type="Proteomes" id="UP000281738">
    <property type="component" value="Unassembled WGS sequence"/>
</dbReference>
<dbReference type="CDD" id="cd03801">
    <property type="entry name" value="GT4_PimA-like"/>
    <property type="match status" value="1"/>
</dbReference>
<dbReference type="RefSeq" id="WP_123389323.1">
    <property type="nucleotide sequence ID" value="NZ_RKHO01000001.1"/>
</dbReference>
<accession>A0A3N2CSA2</accession>
<sequence>MRVLVVADEHPWPPTSGYRQRLARVVGTLGSHHDVDVLVVRHDGRPAPPPPHDLALGRVGTVQAPGHPGSAARRAWRWWLSDHPRSLSRHDWTPARSELATWATESYDAVWWSHATTYLRLGDLVDLPAVVDLDNLESEVLRHRRESRRRAKARGARDRARRAARMAADTLDERRWRRAEQAVRDRVEVVAVCSDLDRERLGGANVVVVENGYERPDEPAEAADHRSAPVVLMVGLLTYEPNLDAATYFAREVLPLLRRHVPGAVFRVVGRFDHEWQVATLRGLEGVELTGEVPDLGEELRAATLSVVPVRFGGGTRIKILEAFAYGVPVVSTTVGAEGLEVEPGTHLLVADAPEDLAASCARLVGDLALRRALAAAGRRLWHARYRSDLVAPTISAALERAVADAG</sequence>
<dbReference type="OrthoDB" id="5142720at2"/>
<dbReference type="EMBL" id="RKHO01000001">
    <property type="protein sequence ID" value="ROR90124.1"/>
    <property type="molecule type" value="Genomic_DNA"/>
</dbReference>